<evidence type="ECO:0000256" key="7">
    <source>
        <dbReference type="ARBA" id="ARBA00023049"/>
    </source>
</evidence>
<dbReference type="PRINTS" id="PR00786">
    <property type="entry name" value="NEPRILYSIN"/>
</dbReference>
<dbReference type="InterPro" id="IPR018497">
    <property type="entry name" value="Peptidase_M13_C"/>
</dbReference>
<keyword evidence="11" id="KW-1185">Reference proteome</keyword>
<dbReference type="InterPro" id="IPR042089">
    <property type="entry name" value="Peptidase_M13_dom_2"/>
</dbReference>
<sequence>MTSPQHTPARSGLDLSQVDPAIHLQDDLFGHVNGRWLAEHVMPADRSSDGEFRRLRDESEAHVREIIEEAAAAGADPTSDTGRIGTLYRLFMDEETIEAKGAAPLEPLLAEITAAQSLDQIAALMAAPVAGTSAVHAYVWTDDDDSSRYQVKLYQGGLGLPDESYYREDSYAEIREAYARHLARLAALASLPGREGLVGGDAAAQAAAVVDFETRLASCHVDVVRLRDSEASHNPMTAGALAELAPDFPWGPFFEGTGAPEGSFDTLSVSQPEFITAAAPLLAETPLDVLRTWLALHTVSSYAPYLSAAFVEEDFDFSGRTLSGAEELRERWKRGVALVEGAVGFAVGKEYVQRHFPPSHKETMEELVAALLRAYRTSISTLEWMTPATRKKALEKLEQFTPKIGYPERWREYDSLTLDPSDLVASVRAAREHETAHEFAKLQGPVDPYEWHMTPQTVNAYYNPGANEIVFPAAILQPPFFDADAEAAVNFGGIGAVIGHEIGHGFDDQGSKYDGAGNLRSWWTDEDRAAFEERTARLITQYEALSPRELDAEHHVNGALTIGENIGDLGGLSIALQAYLDSVEGSGPEIDGFTGVQRVFLSWATVWRGRNRPQESIRRLAIDPHSPAEFRCNTIAGHLDAFYEAFDVAEGDAMHIAPEQRVSIW</sequence>
<dbReference type="InterPro" id="IPR024079">
    <property type="entry name" value="MetalloPept_cat_dom_sf"/>
</dbReference>
<evidence type="ECO:0000256" key="1">
    <source>
        <dbReference type="ARBA" id="ARBA00001947"/>
    </source>
</evidence>
<comment type="caution">
    <text evidence="10">The sequence shown here is derived from an EMBL/GenBank/DDBJ whole genome shotgun (WGS) entry which is preliminary data.</text>
</comment>
<dbReference type="EMBL" id="JAKNCJ010000001">
    <property type="protein sequence ID" value="MCL6421949.1"/>
    <property type="molecule type" value="Genomic_DNA"/>
</dbReference>
<comment type="cofactor">
    <cofactor evidence="1">
        <name>Zn(2+)</name>
        <dbReference type="ChEBI" id="CHEBI:29105"/>
    </cofactor>
</comment>
<proteinExistence type="inferred from homology"/>
<dbReference type="Gene3D" id="3.40.390.10">
    <property type="entry name" value="Collagenase (Catalytic Domain)"/>
    <property type="match status" value="1"/>
</dbReference>
<evidence type="ECO:0000256" key="2">
    <source>
        <dbReference type="ARBA" id="ARBA00007357"/>
    </source>
</evidence>
<dbReference type="PROSITE" id="PS51885">
    <property type="entry name" value="NEPRILYSIN"/>
    <property type="match status" value="1"/>
</dbReference>
<dbReference type="PANTHER" id="PTHR11733:SF167">
    <property type="entry name" value="FI17812P1-RELATED"/>
    <property type="match status" value="1"/>
</dbReference>
<organism evidence="10 11">
    <name type="scientific">Brachybacterium equifaecis</name>
    <dbReference type="NCBI Taxonomy" id="2910770"/>
    <lineage>
        <taxon>Bacteria</taxon>
        <taxon>Bacillati</taxon>
        <taxon>Actinomycetota</taxon>
        <taxon>Actinomycetes</taxon>
        <taxon>Micrococcales</taxon>
        <taxon>Dermabacteraceae</taxon>
        <taxon>Brachybacterium</taxon>
    </lineage>
</organism>
<dbReference type="PANTHER" id="PTHR11733">
    <property type="entry name" value="ZINC METALLOPROTEASE FAMILY M13 NEPRILYSIN-RELATED"/>
    <property type="match status" value="1"/>
</dbReference>
<evidence type="ECO:0000313" key="10">
    <source>
        <dbReference type="EMBL" id="MCL6421949.1"/>
    </source>
</evidence>
<evidence type="ECO:0000313" key="11">
    <source>
        <dbReference type="Proteomes" id="UP001203761"/>
    </source>
</evidence>
<evidence type="ECO:0000256" key="5">
    <source>
        <dbReference type="ARBA" id="ARBA00022801"/>
    </source>
</evidence>
<evidence type="ECO:0000259" key="8">
    <source>
        <dbReference type="Pfam" id="PF01431"/>
    </source>
</evidence>
<keyword evidence="5" id="KW-0378">Hydrolase</keyword>
<feature type="domain" description="Peptidase M13 C-terminal" evidence="8">
    <location>
        <begin position="459"/>
        <end position="662"/>
    </location>
</feature>
<keyword evidence="7" id="KW-0482">Metalloprotease</keyword>
<dbReference type="InterPro" id="IPR000718">
    <property type="entry name" value="Peptidase_M13"/>
</dbReference>
<gene>
    <name evidence="10" type="ORF">Bequi_00870</name>
</gene>
<reference evidence="10" key="1">
    <citation type="submission" date="2022-02" db="EMBL/GenBank/DDBJ databases">
        <authorList>
            <person name="Lee M."/>
            <person name="Kim S.-J."/>
            <person name="Jung M.-Y."/>
        </authorList>
    </citation>
    <scope>NUCLEOTIDE SEQUENCE</scope>
    <source>
        <strain evidence="10">JHP9</strain>
    </source>
</reference>
<dbReference type="CDD" id="cd08662">
    <property type="entry name" value="M13"/>
    <property type="match status" value="1"/>
</dbReference>
<dbReference type="RefSeq" id="WP_249736106.1">
    <property type="nucleotide sequence ID" value="NZ_JAKNCJ010000001.1"/>
</dbReference>
<evidence type="ECO:0000256" key="6">
    <source>
        <dbReference type="ARBA" id="ARBA00022833"/>
    </source>
</evidence>
<dbReference type="Gene3D" id="1.10.1380.10">
    <property type="entry name" value="Neutral endopeptidase , domain2"/>
    <property type="match status" value="1"/>
</dbReference>
<evidence type="ECO:0000259" key="9">
    <source>
        <dbReference type="Pfam" id="PF05649"/>
    </source>
</evidence>
<dbReference type="SUPFAM" id="SSF55486">
    <property type="entry name" value="Metalloproteases ('zincins'), catalytic domain"/>
    <property type="match status" value="1"/>
</dbReference>
<keyword evidence="3" id="KW-0645">Protease</keyword>
<evidence type="ECO:0000256" key="3">
    <source>
        <dbReference type="ARBA" id="ARBA00022670"/>
    </source>
</evidence>
<keyword evidence="6" id="KW-0862">Zinc</keyword>
<dbReference type="Proteomes" id="UP001203761">
    <property type="component" value="Unassembled WGS sequence"/>
</dbReference>
<evidence type="ECO:0000256" key="4">
    <source>
        <dbReference type="ARBA" id="ARBA00022723"/>
    </source>
</evidence>
<name>A0ABT0QWB1_9MICO</name>
<accession>A0ABT0QWB1</accession>
<keyword evidence="4" id="KW-0479">Metal-binding</keyword>
<dbReference type="Pfam" id="PF01431">
    <property type="entry name" value="Peptidase_M13"/>
    <property type="match status" value="1"/>
</dbReference>
<dbReference type="Pfam" id="PF05649">
    <property type="entry name" value="Peptidase_M13_N"/>
    <property type="match status" value="1"/>
</dbReference>
<feature type="domain" description="Peptidase M13 N-terminal" evidence="9">
    <location>
        <begin position="25"/>
        <end position="407"/>
    </location>
</feature>
<comment type="similarity">
    <text evidence="2">Belongs to the peptidase M13 family.</text>
</comment>
<protein>
    <submittedName>
        <fullName evidence="10">Peptidase M13</fullName>
    </submittedName>
</protein>
<dbReference type="InterPro" id="IPR008753">
    <property type="entry name" value="Peptidase_M13_N"/>
</dbReference>